<reference evidence="3" key="1">
    <citation type="submission" date="2018-05" db="EMBL/GenBank/DDBJ databases">
        <authorList>
            <person name="Lanie J.A."/>
            <person name="Ng W.-L."/>
            <person name="Kazmierczak K.M."/>
            <person name="Andrzejewski T.M."/>
            <person name="Davidsen T.M."/>
            <person name="Wayne K.J."/>
            <person name="Tettelin H."/>
            <person name="Glass J.I."/>
            <person name="Rusch D."/>
            <person name="Podicherti R."/>
            <person name="Tsui H.-C.T."/>
            <person name="Winkler M.E."/>
        </authorList>
    </citation>
    <scope>NUCLEOTIDE SEQUENCE</scope>
</reference>
<protein>
    <submittedName>
        <fullName evidence="3">Uncharacterized protein</fullName>
    </submittedName>
</protein>
<evidence type="ECO:0000259" key="2">
    <source>
        <dbReference type="Pfam" id="PF22721"/>
    </source>
</evidence>
<dbReference type="CDD" id="cd18809">
    <property type="entry name" value="SF1_C_RecD"/>
    <property type="match status" value="1"/>
</dbReference>
<sequence>ERRSVVLKRKDRVSKKVKEINVSLVFKDVEIEFRDINGTLHTFKAKILENLLYSEARELSSDETKALWVDFRKRHPHLKRGSLEFMETLQSDPYITALRLKFGYAITCHKAQGSEWNNVFVKCKNTMNQLSMGYFRWFYTAITRTADKLYLFDPPEKKLGSDIKMIKVKKDDDFGHDHLLEKVRNLIAGKDIVIKDINNNKFQEAYTFNRGEDSVRIDIYYNGKNKVTSIRPELPNDLSNELKTLLEPVKGTVFQGSNQENEDIIFQEVFKNDFHARIDFLAKAKKI</sequence>
<feature type="domain" description="TATA-binding-like protein" evidence="2">
    <location>
        <begin position="178"/>
        <end position="247"/>
    </location>
</feature>
<organism evidence="3">
    <name type="scientific">marine metagenome</name>
    <dbReference type="NCBI Taxonomy" id="408172"/>
    <lineage>
        <taxon>unclassified sequences</taxon>
        <taxon>metagenomes</taxon>
        <taxon>ecological metagenomes</taxon>
    </lineage>
</organism>
<feature type="non-terminal residue" evidence="3">
    <location>
        <position position="287"/>
    </location>
</feature>
<accession>A0A382VA63</accession>
<dbReference type="Pfam" id="PF22721">
    <property type="entry name" value="TBP-TOTE"/>
    <property type="match status" value="1"/>
</dbReference>
<dbReference type="AlphaFoldDB" id="A0A382VA63"/>
<dbReference type="InterPro" id="IPR027785">
    <property type="entry name" value="UvrD-like_helicase_C"/>
</dbReference>
<evidence type="ECO:0000259" key="1">
    <source>
        <dbReference type="Pfam" id="PF13538"/>
    </source>
</evidence>
<dbReference type="Gene3D" id="3.40.50.300">
    <property type="entry name" value="P-loop containing nucleotide triphosphate hydrolases"/>
    <property type="match status" value="1"/>
</dbReference>
<gene>
    <name evidence="3" type="ORF">METZ01_LOCUS395682</name>
</gene>
<dbReference type="InterPro" id="IPR027417">
    <property type="entry name" value="P-loop_NTPase"/>
</dbReference>
<proteinExistence type="predicted"/>
<feature type="non-terminal residue" evidence="3">
    <location>
        <position position="1"/>
    </location>
</feature>
<dbReference type="EMBL" id="UINC01150009">
    <property type="protein sequence ID" value="SVD42828.1"/>
    <property type="molecule type" value="Genomic_DNA"/>
</dbReference>
<dbReference type="SUPFAM" id="SSF52540">
    <property type="entry name" value="P-loop containing nucleoside triphosphate hydrolases"/>
    <property type="match status" value="1"/>
</dbReference>
<dbReference type="Pfam" id="PF13538">
    <property type="entry name" value="UvrD_C_2"/>
    <property type="match status" value="1"/>
</dbReference>
<name>A0A382VA63_9ZZZZ</name>
<feature type="domain" description="UvrD-like helicase C-terminal" evidence="1">
    <location>
        <begin position="103"/>
        <end position="151"/>
    </location>
</feature>
<dbReference type="InterPro" id="IPR054572">
    <property type="entry name" value="TBP-TOTE"/>
</dbReference>
<evidence type="ECO:0000313" key="3">
    <source>
        <dbReference type="EMBL" id="SVD42828.1"/>
    </source>
</evidence>